<feature type="compositionally biased region" description="Polar residues" evidence="8">
    <location>
        <begin position="559"/>
        <end position="570"/>
    </location>
</feature>
<dbReference type="PANTHER" id="PTHR13142:SF1">
    <property type="entry name" value="INNER CENTROMERE PROTEIN"/>
    <property type="match status" value="1"/>
</dbReference>
<feature type="compositionally biased region" description="Polar residues" evidence="8">
    <location>
        <begin position="1211"/>
        <end position="1220"/>
    </location>
</feature>
<evidence type="ECO:0000256" key="7">
    <source>
        <dbReference type="ARBA" id="ARBA00023242"/>
    </source>
</evidence>
<feature type="compositionally biased region" description="Pro residues" evidence="8">
    <location>
        <begin position="829"/>
        <end position="843"/>
    </location>
</feature>
<feature type="compositionally biased region" description="Polar residues" evidence="8">
    <location>
        <begin position="588"/>
        <end position="603"/>
    </location>
</feature>
<evidence type="ECO:0000313" key="10">
    <source>
        <dbReference type="EMBL" id="KAK8060337.1"/>
    </source>
</evidence>
<feature type="compositionally biased region" description="Acidic residues" evidence="8">
    <location>
        <begin position="1224"/>
        <end position="1242"/>
    </location>
</feature>
<feature type="compositionally biased region" description="Polar residues" evidence="8">
    <location>
        <begin position="340"/>
        <end position="350"/>
    </location>
</feature>
<keyword evidence="5" id="KW-0159">Chromosome partition</keyword>
<proteinExistence type="inferred from homology"/>
<feature type="compositionally biased region" description="Low complexity" evidence="8">
    <location>
        <begin position="892"/>
        <end position="931"/>
    </location>
</feature>
<feature type="compositionally biased region" description="Basic and acidic residues" evidence="8">
    <location>
        <begin position="935"/>
        <end position="993"/>
    </location>
</feature>
<evidence type="ECO:0000256" key="1">
    <source>
        <dbReference type="ARBA" id="ARBA00004123"/>
    </source>
</evidence>
<keyword evidence="7" id="KW-0539">Nucleus</keyword>
<feature type="compositionally biased region" description="Basic and acidic residues" evidence="8">
    <location>
        <begin position="846"/>
        <end position="861"/>
    </location>
</feature>
<dbReference type="InterPro" id="IPR005635">
    <property type="entry name" value="Inner_centromere_prot_ARK-bd"/>
</dbReference>
<keyword evidence="11" id="KW-1185">Reference proteome</keyword>
<keyword evidence="4" id="KW-0963">Cytoplasm</keyword>
<feature type="compositionally biased region" description="Polar residues" evidence="8">
    <location>
        <begin position="147"/>
        <end position="164"/>
    </location>
</feature>
<evidence type="ECO:0000313" key="11">
    <source>
        <dbReference type="Proteomes" id="UP001446871"/>
    </source>
</evidence>
<protein>
    <recommendedName>
        <fullName evidence="9">Inner centromere protein ARK-binding domain-containing protein</fullName>
    </recommendedName>
</protein>
<keyword evidence="6" id="KW-0206">Cytoskeleton</keyword>
<feature type="region of interest" description="Disordered" evidence="8">
    <location>
        <begin position="541"/>
        <end position="1084"/>
    </location>
</feature>
<reference evidence="10 11" key="1">
    <citation type="submission" date="2023-01" db="EMBL/GenBank/DDBJ databases">
        <title>Analysis of 21 Apiospora genomes using comparative genomics revels a genus with tremendous synthesis potential of carbohydrate active enzymes and secondary metabolites.</title>
        <authorList>
            <person name="Sorensen T."/>
        </authorList>
    </citation>
    <scope>NUCLEOTIDE SEQUENCE [LARGE SCALE GENOMIC DNA]</scope>
    <source>
        <strain evidence="10 11">CBS 83171</strain>
    </source>
</reference>
<evidence type="ECO:0000256" key="6">
    <source>
        <dbReference type="ARBA" id="ARBA00023212"/>
    </source>
</evidence>
<dbReference type="Pfam" id="PF03941">
    <property type="entry name" value="INCENP_ARK-bind"/>
    <property type="match status" value="1"/>
</dbReference>
<dbReference type="PANTHER" id="PTHR13142">
    <property type="entry name" value="INNER CENTROMERE PROTEIN"/>
    <property type="match status" value="1"/>
</dbReference>
<dbReference type="EMBL" id="JAQQWM010000006">
    <property type="protein sequence ID" value="KAK8060337.1"/>
    <property type="molecule type" value="Genomic_DNA"/>
</dbReference>
<comment type="similarity">
    <text evidence="3">Belongs to the INCENP family.</text>
</comment>
<evidence type="ECO:0000256" key="3">
    <source>
        <dbReference type="ARBA" id="ARBA00010042"/>
    </source>
</evidence>
<feature type="compositionally biased region" description="Acidic residues" evidence="8">
    <location>
        <begin position="295"/>
        <end position="310"/>
    </location>
</feature>
<feature type="domain" description="Inner centromere protein ARK-binding" evidence="9">
    <location>
        <begin position="1230"/>
        <end position="1284"/>
    </location>
</feature>
<feature type="compositionally biased region" description="Acidic residues" evidence="8">
    <location>
        <begin position="166"/>
        <end position="182"/>
    </location>
</feature>
<evidence type="ECO:0000256" key="5">
    <source>
        <dbReference type="ARBA" id="ARBA00022829"/>
    </source>
</evidence>
<accession>A0ABR1UNR5</accession>
<dbReference type="Proteomes" id="UP001446871">
    <property type="component" value="Unassembled WGS sequence"/>
</dbReference>
<name>A0ABR1UNR5_9PEZI</name>
<evidence type="ECO:0000256" key="2">
    <source>
        <dbReference type="ARBA" id="ARBA00004186"/>
    </source>
</evidence>
<feature type="compositionally biased region" description="Acidic residues" evidence="8">
    <location>
        <begin position="809"/>
        <end position="820"/>
    </location>
</feature>
<feature type="compositionally biased region" description="Polar residues" evidence="8">
    <location>
        <begin position="356"/>
        <end position="367"/>
    </location>
</feature>
<feature type="compositionally biased region" description="Acidic residues" evidence="8">
    <location>
        <begin position="378"/>
        <end position="393"/>
    </location>
</feature>
<comment type="subcellular location">
    <subcellularLocation>
        <location evidence="2">Cytoplasm</location>
        <location evidence="2">Cytoskeleton</location>
        <location evidence="2">Spindle</location>
    </subcellularLocation>
    <subcellularLocation>
        <location evidence="1">Nucleus</location>
    </subcellularLocation>
</comment>
<organism evidence="10 11">
    <name type="scientific">Apiospora saccharicola</name>
    <dbReference type="NCBI Taxonomy" id="335842"/>
    <lineage>
        <taxon>Eukaryota</taxon>
        <taxon>Fungi</taxon>
        <taxon>Dikarya</taxon>
        <taxon>Ascomycota</taxon>
        <taxon>Pezizomycotina</taxon>
        <taxon>Sordariomycetes</taxon>
        <taxon>Xylariomycetidae</taxon>
        <taxon>Amphisphaeriales</taxon>
        <taxon>Apiosporaceae</taxon>
        <taxon>Apiospora</taxon>
    </lineage>
</organism>
<comment type="caution">
    <text evidence="10">The sequence shown here is derived from an EMBL/GenBank/DDBJ whole genome shotgun (WGS) entry which is preliminary data.</text>
</comment>
<feature type="compositionally biased region" description="Polar residues" evidence="8">
    <location>
        <begin position="410"/>
        <end position="437"/>
    </location>
</feature>
<feature type="compositionally biased region" description="Low complexity" evidence="8">
    <location>
        <begin position="635"/>
        <end position="658"/>
    </location>
</feature>
<feature type="compositionally biased region" description="Acidic residues" evidence="8">
    <location>
        <begin position="472"/>
        <end position="496"/>
    </location>
</feature>
<gene>
    <name evidence="10" type="ORF">PG996_010267</name>
</gene>
<evidence type="ECO:0000259" key="9">
    <source>
        <dbReference type="Pfam" id="PF03941"/>
    </source>
</evidence>
<feature type="compositionally biased region" description="Polar residues" evidence="8">
    <location>
        <begin position="875"/>
        <end position="891"/>
    </location>
</feature>
<feature type="compositionally biased region" description="Polar residues" evidence="8">
    <location>
        <begin position="204"/>
        <end position="213"/>
    </location>
</feature>
<sequence length="1339" mass="146682">MAGPRATRLQVGSAPWVAEERSSARQIAQDEIEEFSYSARNDMDWLNEHMADIFSENQINVAEIFKTPGKLRGKTPRTARKANPGEVRVPLSNIFSATPKGAPNPFVLSKVERNHTPKVKIAADPQPAPQPSPARTQIPASPVKNATVVSSVVDSGYHGSQSQDVMDVDYNDAESAFEEEETQPFSIAVDTQADQEDFDPSSPAKEQQQSSVHYPSEPMTEPAGDEMETDYSTGEAAKANSPSVKTAHHHESTTPAGSPVQAQEEPENQCEPSPIQESSPEKAIVPSSEQPAPADEPETDAVDEDMDDAPPSENSSPIRPIVRKSSLNFASLPAREPITHKSTGNRLSRTSHLDQTRTSYYNRNTGGKSLGNVRHETTDDENESDLDDEEVEETTVTKALDNDDAVAHNKTYTQRLQDQISKLGQLQPQASRPSKSIANAVPAIQPSLPAATTPKQKSILSPKTHITPGAFPEDEPEDEPEVEAEVEAEAEEDDQDEWIKPLGTPDNASNMFSPRPGMLKSYTADVMEGVSGKETIGAEEFVFPKTRQPSPLKPASLQRAATTYSHQKSASVPVLPKVDRAEDGGELQKTNSVSNPPLATVSETEADFADSPKSPSRTFRDSPLKQVKNKLSSILGRSKGLLASSAASSAEGKASLLSPSTPRLGIHAGPSTMSIDERISQDSQPLYPDLSKHTSASSGVPPASPTRPEGRKTRASIERDKAEEKRKQKEAQKEAKESKRLADQMGKLEKERAKEAEKARVFSKEQERIAAMEKQVAAQKEKEKKAPVPPPTPSQPSRKSPRRKAQADEDKEDDEDDIDMLDAPTTTNMPPPSVSRPMAPPPSATKGREIKRPIRPTRELAGKATVPRTMIRVNLGSQHPQFHPSSSTATPSANEPSSLSASQSQLKLKQSQSSLQSKSSTQNLNSSISSAGRPKALEMAERKKERDEREAQRKQEAKAEMERKKAATQEEKRRQEQHKRLEAERQKDEERKQAAAQAEAKKNAQRQAMLEKAKQTRAPPPAARSVNGQPEFKSINQNEPGRPPSRMATQRSQEELGRLVMQNPAKPPSKRPLQQENKETKRMRMTSDFDDLEMEHQPSLQGPPVRPSNGLKKVTASTMLPQSQKPSKIMPTKSMFPAGYATVPQGGANRDLYKTSVNGQQVQSKTAHPLDMAQVSKGPIPFASNPNPAGPSSHKTPARPMGVKSVKSVAKSATRSSPRFQNGDEIELQEIDTDDDDSDNDDQKEMFASWTDSPALREALAGQERVDPMTIFGAPAPLNMEAVFSKSKDRFHKFRARTSSANWSGPDGLTEEEIRKDLAAREKLRRDGAWSYDMGKELV</sequence>
<evidence type="ECO:0000256" key="8">
    <source>
        <dbReference type="SAM" id="MobiDB-lite"/>
    </source>
</evidence>
<feature type="region of interest" description="Disordered" evidence="8">
    <location>
        <begin position="1176"/>
        <end position="1252"/>
    </location>
</feature>
<feature type="region of interest" description="Disordered" evidence="8">
    <location>
        <begin position="117"/>
        <end position="516"/>
    </location>
</feature>
<evidence type="ECO:0000256" key="4">
    <source>
        <dbReference type="ARBA" id="ARBA00022490"/>
    </source>
</evidence>
<feature type="compositionally biased region" description="Basic and acidic residues" evidence="8">
    <location>
        <begin position="708"/>
        <end position="771"/>
    </location>
</feature>